<name>A0A151P7S4_ALLMI</name>
<dbReference type="InterPro" id="IPR003598">
    <property type="entry name" value="Ig_sub2"/>
</dbReference>
<evidence type="ECO:0000256" key="2">
    <source>
        <dbReference type="ARBA" id="ARBA00023157"/>
    </source>
</evidence>
<keyword evidence="5" id="KW-0472">Membrane</keyword>
<feature type="signal peptide" evidence="6">
    <location>
        <begin position="1"/>
        <end position="18"/>
    </location>
</feature>
<keyword evidence="5" id="KW-1133">Transmembrane helix</keyword>
<protein>
    <recommendedName>
        <fullName evidence="7">Ig-like domain-containing protein</fullName>
    </recommendedName>
</protein>
<dbReference type="Proteomes" id="UP000050525">
    <property type="component" value="Unassembled WGS sequence"/>
</dbReference>
<dbReference type="Gene3D" id="2.60.40.10">
    <property type="entry name" value="Immunoglobulins"/>
    <property type="match status" value="2"/>
</dbReference>
<keyword evidence="5" id="KW-0812">Transmembrane</keyword>
<dbReference type="AlphaFoldDB" id="A0A151P7S4"/>
<dbReference type="SUPFAM" id="SSF48726">
    <property type="entry name" value="Immunoglobulin"/>
    <property type="match status" value="1"/>
</dbReference>
<organism evidence="8 9">
    <name type="scientific">Alligator mississippiensis</name>
    <name type="common">American alligator</name>
    <dbReference type="NCBI Taxonomy" id="8496"/>
    <lineage>
        <taxon>Eukaryota</taxon>
        <taxon>Metazoa</taxon>
        <taxon>Chordata</taxon>
        <taxon>Craniata</taxon>
        <taxon>Vertebrata</taxon>
        <taxon>Euteleostomi</taxon>
        <taxon>Archelosauria</taxon>
        <taxon>Archosauria</taxon>
        <taxon>Crocodylia</taxon>
        <taxon>Alligatoridae</taxon>
        <taxon>Alligatorinae</taxon>
        <taxon>Alligator</taxon>
    </lineage>
</organism>
<dbReference type="InterPro" id="IPR036179">
    <property type="entry name" value="Ig-like_dom_sf"/>
</dbReference>
<dbReference type="SMART" id="SM00408">
    <property type="entry name" value="IGc2"/>
    <property type="match status" value="1"/>
</dbReference>
<dbReference type="EMBL" id="AKHW03000635">
    <property type="protein sequence ID" value="KYO45030.1"/>
    <property type="molecule type" value="Genomic_DNA"/>
</dbReference>
<dbReference type="PANTHER" id="PTHR44337">
    <property type="entry name" value="CARCINOEMBRYONIC ANTIGEN-RELATED CELL ADHESION MOLECULE 8"/>
    <property type="match status" value="1"/>
</dbReference>
<keyword evidence="1 6" id="KW-0732">Signal</keyword>
<dbReference type="Pfam" id="PF13927">
    <property type="entry name" value="Ig_3"/>
    <property type="match status" value="1"/>
</dbReference>
<feature type="chain" id="PRO_5007586763" description="Ig-like domain-containing protein" evidence="6">
    <location>
        <begin position="19"/>
        <end position="236"/>
    </location>
</feature>
<evidence type="ECO:0000256" key="1">
    <source>
        <dbReference type="ARBA" id="ARBA00022729"/>
    </source>
</evidence>
<dbReference type="InterPro" id="IPR013783">
    <property type="entry name" value="Ig-like_fold"/>
</dbReference>
<dbReference type="InterPro" id="IPR007110">
    <property type="entry name" value="Ig-like_dom"/>
</dbReference>
<evidence type="ECO:0000256" key="6">
    <source>
        <dbReference type="SAM" id="SignalP"/>
    </source>
</evidence>
<keyword evidence="2" id="KW-1015">Disulfide bond</keyword>
<feature type="transmembrane region" description="Helical" evidence="5">
    <location>
        <begin position="211"/>
        <end position="235"/>
    </location>
</feature>
<proteinExistence type="predicted"/>
<evidence type="ECO:0000313" key="8">
    <source>
        <dbReference type="EMBL" id="KYO45030.1"/>
    </source>
</evidence>
<keyword evidence="4" id="KW-0393">Immunoglobulin domain</keyword>
<evidence type="ECO:0000256" key="3">
    <source>
        <dbReference type="ARBA" id="ARBA00023180"/>
    </source>
</evidence>
<evidence type="ECO:0000256" key="5">
    <source>
        <dbReference type="SAM" id="Phobius"/>
    </source>
</evidence>
<evidence type="ECO:0000313" key="9">
    <source>
        <dbReference type="Proteomes" id="UP000050525"/>
    </source>
</evidence>
<keyword evidence="9" id="KW-1185">Reference proteome</keyword>
<evidence type="ECO:0000259" key="7">
    <source>
        <dbReference type="PROSITE" id="PS50835"/>
    </source>
</evidence>
<keyword evidence="3" id="KW-0325">Glycoprotein</keyword>
<evidence type="ECO:0000256" key="4">
    <source>
        <dbReference type="ARBA" id="ARBA00023319"/>
    </source>
</evidence>
<dbReference type="InterPro" id="IPR052598">
    <property type="entry name" value="IgSF_CEA-related"/>
</dbReference>
<dbReference type="PROSITE" id="PS50835">
    <property type="entry name" value="IG_LIKE"/>
    <property type="match status" value="1"/>
</dbReference>
<comment type="caution">
    <text evidence="8">The sequence shown here is derived from an EMBL/GenBank/DDBJ whole genome shotgun (WGS) entry which is preliminary data.</text>
</comment>
<sequence>MQLAALLWPHGHTFGISALLVWSKPIAGFTNQFLGTFFSYQSNGLAPTGKKLFGAVGCAVVLPGPEQIGTNDADFNETDGSLRLRKLQLNDRGLYRYRLSTTTGKWIQLEVIKPLPKPTLQHNLHNGTQQGITVELVCSVAAEKVDAYEWRKNCEPLPANSRYQLHSNNSILLLQNVIQSDNGNYSCKVSNEVSWNETVLLLNLQNFTDSALLIFPGVIVEAVCLLIAAMDWGFIH</sequence>
<dbReference type="PANTHER" id="PTHR44337:SF17">
    <property type="entry name" value="CARCINOEMBRYONIC ANTIGEN-RELATED CELL ADHESION MOLECULE 5 ISOFORM X1"/>
    <property type="match status" value="1"/>
</dbReference>
<accession>A0A151P7S4</accession>
<reference evidence="8 9" key="1">
    <citation type="journal article" date="2012" name="Genome Biol.">
        <title>Sequencing three crocodilian genomes to illuminate the evolution of archosaurs and amniotes.</title>
        <authorList>
            <person name="St John J.A."/>
            <person name="Braun E.L."/>
            <person name="Isberg S.R."/>
            <person name="Miles L.G."/>
            <person name="Chong A.Y."/>
            <person name="Gongora J."/>
            <person name="Dalzell P."/>
            <person name="Moran C."/>
            <person name="Bed'hom B."/>
            <person name="Abzhanov A."/>
            <person name="Burgess S.C."/>
            <person name="Cooksey A.M."/>
            <person name="Castoe T.A."/>
            <person name="Crawford N.G."/>
            <person name="Densmore L.D."/>
            <person name="Drew J.C."/>
            <person name="Edwards S.V."/>
            <person name="Faircloth B.C."/>
            <person name="Fujita M.K."/>
            <person name="Greenwold M.J."/>
            <person name="Hoffmann F.G."/>
            <person name="Howard J.M."/>
            <person name="Iguchi T."/>
            <person name="Janes D.E."/>
            <person name="Khan S.Y."/>
            <person name="Kohno S."/>
            <person name="de Koning A.J."/>
            <person name="Lance S.L."/>
            <person name="McCarthy F.M."/>
            <person name="McCormack J.E."/>
            <person name="Merchant M.E."/>
            <person name="Peterson D.G."/>
            <person name="Pollock D.D."/>
            <person name="Pourmand N."/>
            <person name="Raney B.J."/>
            <person name="Roessler K.A."/>
            <person name="Sanford J.R."/>
            <person name="Sawyer R.H."/>
            <person name="Schmidt C.J."/>
            <person name="Triplett E.W."/>
            <person name="Tuberville T.D."/>
            <person name="Venegas-Anaya M."/>
            <person name="Howard J.T."/>
            <person name="Jarvis E.D."/>
            <person name="Guillette L.J.Jr."/>
            <person name="Glenn T.C."/>
            <person name="Green R.E."/>
            <person name="Ray D.A."/>
        </authorList>
    </citation>
    <scope>NUCLEOTIDE SEQUENCE [LARGE SCALE GENOMIC DNA]</scope>
    <source>
        <strain evidence="8">KSC_2009_1</strain>
    </source>
</reference>
<feature type="domain" description="Ig-like" evidence="7">
    <location>
        <begin position="116"/>
        <end position="203"/>
    </location>
</feature>
<gene>
    <name evidence="8" type="ORF">Y1Q_0007341</name>
</gene>